<evidence type="ECO:0000259" key="9">
    <source>
        <dbReference type="Pfam" id="PF02108"/>
    </source>
</evidence>
<dbReference type="AlphaFoldDB" id="A0A9X3APL5"/>
<keyword evidence="11" id="KW-1185">Reference proteome</keyword>
<dbReference type="Proteomes" id="UP001147830">
    <property type="component" value="Unassembled WGS sequence"/>
</dbReference>
<dbReference type="EMBL" id="JAOANI010000002">
    <property type="protein sequence ID" value="MCT7357470.1"/>
    <property type="molecule type" value="Genomic_DNA"/>
</dbReference>
<keyword evidence="7" id="KW-1006">Bacterial flagellum protein export</keyword>
<feature type="region of interest" description="Disordered" evidence="8">
    <location>
        <begin position="296"/>
        <end position="440"/>
    </location>
</feature>
<evidence type="ECO:0000256" key="7">
    <source>
        <dbReference type="ARBA" id="ARBA00023225"/>
    </source>
</evidence>
<keyword evidence="4" id="KW-0813">Transport</keyword>
<comment type="caution">
    <text evidence="10">The sequence shown here is derived from an EMBL/GenBank/DDBJ whole genome shotgun (WGS) entry which is preliminary data.</text>
</comment>
<sequence length="440" mass="47264">MTELHQKHHLPPIPAKEAREIKPWRLPFWTEPPAWIVEKEAAEKKAAEQAGDDDRDAVKVSLPTAEELENIRRDAYNAGLEQGLIEGRQQGQHEGYDAGHAEGYKAAFDQGHAEGREEGFAAGEADGKRKGQADINAVVGRLERVFKQLQSGLSERDQQLPEVLAALVAGMCERVIGSQMAEGAVNIHRFVQHALAELPSGEDEVKVFVGPDDARHLQISLDNSGLTLNYSVDDKLPAGSCRIESEHSLLEYSSADYLNQLLDSVLPQLMHQAASFPDNDEQQGWQERTAAEIAEAQTAEARNADAQGSELPDSELPDSELQDSAVEDSAVEDSGVEDSSAQDSVVEDSAVEDSAVEDSAVEDSAVEDSAVEDSGSEDSDAGVHSEVPAAGNAIADDAKEERAEPSETSSTDTAVDDVPGSEHPPLTDQAAPEGDDHEPQ</sequence>
<dbReference type="InterPro" id="IPR051472">
    <property type="entry name" value="T3SS_Stator/FliH"/>
</dbReference>
<feature type="domain" description="Flagellar assembly protein FliH/Type III secretion system HrpE" evidence="9">
    <location>
        <begin position="139"/>
        <end position="259"/>
    </location>
</feature>
<evidence type="ECO:0000256" key="6">
    <source>
        <dbReference type="ARBA" id="ARBA00022927"/>
    </source>
</evidence>
<feature type="compositionally biased region" description="Acidic residues" evidence="8">
    <location>
        <begin position="345"/>
        <end position="380"/>
    </location>
</feature>
<accession>A0A9X3APL5</accession>
<dbReference type="GO" id="GO:0044781">
    <property type="term" value="P:bacterial-type flagellum organization"/>
    <property type="evidence" value="ECO:0007669"/>
    <property type="project" value="UniProtKB-KW"/>
</dbReference>
<evidence type="ECO:0000256" key="4">
    <source>
        <dbReference type="ARBA" id="ARBA00022448"/>
    </source>
</evidence>
<keyword evidence="5" id="KW-1005">Bacterial flagellum biogenesis</keyword>
<protein>
    <recommendedName>
        <fullName evidence="3">Flagellar assembly protein FliH</fullName>
    </recommendedName>
</protein>
<dbReference type="Pfam" id="PF02108">
    <property type="entry name" value="FliH"/>
    <property type="match status" value="1"/>
</dbReference>
<name>A0A9X3APL5_9GAMM</name>
<comment type="function">
    <text evidence="1">Needed for flagellar regrowth and assembly.</text>
</comment>
<dbReference type="GO" id="GO:0005829">
    <property type="term" value="C:cytosol"/>
    <property type="evidence" value="ECO:0007669"/>
    <property type="project" value="TreeGrafter"/>
</dbReference>
<feature type="compositionally biased region" description="Basic and acidic residues" evidence="8">
    <location>
        <begin position="396"/>
        <end position="405"/>
    </location>
</feature>
<dbReference type="PANTHER" id="PTHR34982">
    <property type="entry name" value="YOP PROTEINS TRANSLOCATION PROTEIN L"/>
    <property type="match status" value="1"/>
</dbReference>
<gene>
    <name evidence="10" type="ORF">NYR02_00345</name>
</gene>
<dbReference type="Gene3D" id="2.160.10.20">
    <property type="entry name" value="Insect antifreeze protein"/>
    <property type="match status" value="1"/>
</dbReference>
<reference evidence="10" key="1">
    <citation type="journal article" date="2022" name="Front. Microbiol.">
        <title>Genome-based taxonomic rearrangement of Oceanobacter-related bacteria including the description of Thalassolituus hydrocarbonoclasticus sp. nov. and Thalassolituus pacificus sp. nov. and emended description of the genus Thalassolituus.</title>
        <authorList>
            <person name="Dong C."/>
            <person name="Wei L."/>
            <person name="Wang J."/>
            <person name="Lai Q."/>
            <person name="Huang Z."/>
            <person name="Shao Z."/>
        </authorList>
    </citation>
    <scope>NUCLEOTIDE SEQUENCE</scope>
    <source>
        <strain evidence="10">59MF3M-4</strain>
    </source>
</reference>
<dbReference type="GO" id="GO:0015031">
    <property type="term" value="P:protein transport"/>
    <property type="evidence" value="ECO:0007669"/>
    <property type="project" value="UniProtKB-KW"/>
</dbReference>
<evidence type="ECO:0000256" key="1">
    <source>
        <dbReference type="ARBA" id="ARBA00003041"/>
    </source>
</evidence>
<dbReference type="InterPro" id="IPR018035">
    <property type="entry name" value="Flagellar_FliH/T3SS_HrpE"/>
</dbReference>
<proteinExistence type="inferred from homology"/>
<keyword evidence="6" id="KW-0653">Protein transport</keyword>
<evidence type="ECO:0000256" key="2">
    <source>
        <dbReference type="ARBA" id="ARBA00006602"/>
    </source>
</evidence>
<evidence type="ECO:0000313" key="10">
    <source>
        <dbReference type="EMBL" id="MCT7357470.1"/>
    </source>
</evidence>
<evidence type="ECO:0000313" key="11">
    <source>
        <dbReference type="Proteomes" id="UP001147830"/>
    </source>
</evidence>
<evidence type="ECO:0000256" key="3">
    <source>
        <dbReference type="ARBA" id="ARBA00016507"/>
    </source>
</evidence>
<feature type="compositionally biased region" description="Acidic residues" evidence="8">
    <location>
        <begin position="312"/>
        <end position="336"/>
    </location>
</feature>
<reference evidence="10" key="2">
    <citation type="submission" date="2022-08" db="EMBL/GenBank/DDBJ databases">
        <authorList>
            <person name="Dong C."/>
        </authorList>
    </citation>
    <scope>NUCLEOTIDE SEQUENCE</scope>
    <source>
        <strain evidence="10">59MF3M-4</strain>
    </source>
</reference>
<comment type="similarity">
    <text evidence="2">Belongs to the FliH family.</text>
</comment>
<organism evidence="10 11">
    <name type="scientific">Thalassolituus pacificus</name>
    <dbReference type="NCBI Taxonomy" id="2975440"/>
    <lineage>
        <taxon>Bacteria</taxon>
        <taxon>Pseudomonadati</taxon>
        <taxon>Pseudomonadota</taxon>
        <taxon>Gammaproteobacteria</taxon>
        <taxon>Oceanospirillales</taxon>
        <taxon>Oceanospirillaceae</taxon>
        <taxon>Thalassolituus</taxon>
    </lineage>
</organism>
<evidence type="ECO:0000256" key="8">
    <source>
        <dbReference type="SAM" id="MobiDB-lite"/>
    </source>
</evidence>
<evidence type="ECO:0000256" key="5">
    <source>
        <dbReference type="ARBA" id="ARBA00022795"/>
    </source>
</evidence>
<dbReference type="PANTHER" id="PTHR34982:SF1">
    <property type="entry name" value="FLAGELLAR ASSEMBLY PROTEIN FLIH"/>
    <property type="match status" value="1"/>
</dbReference>
<dbReference type="RefSeq" id="WP_260974405.1">
    <property type="nucleotide sequence ID" value="NZ_JAOANI010000002.1"/>
</dbReference>